<protein>
    <submittedName>
        <fullName evidence="1">Uncharacterized protein</fullName>
    </submittedName>
</protein>
<gene>
    <name evidence="1" type="ORF">HJG44_20495</name>
</gene>
<accession>A0A849IA52</accession>
<dbReference type="AlphaFoldDB" id="A0A849IA52"/>
<sequence length="74" mass="8136">MTAPSPNIINLPSPPDRYERAWMARLLESLRQNIADRLSAQTANGAIFLSSPAGKTFRVTVRDDGTLQTEHVNG</sequence>
<evidence type="ECO:0000313" key="2">
    <source>
        <dbReference type="Proteomes" id="UP000564885"/>
    </source>
</evidence>
<name>A0A849IA52_9HYPH</name>
<dbReference type="EMBL" id="JABEPP010000006">
    <property type="protein sequence ID" value="NNM74744.1"/>
    <property type="molecule type" value="Genomic_DNA"/>
</dbReference>
<organism evidence="1 2">
    <name type="scientific">Enterovirga aerilata</name>
    <dbReference type="NCBI Taxonomy" id="2730920"/>
    <lineage>
        <taxon>Bacteria</taxon>
        <taxon>Pseudomonadati</taxon>
        <taxon>Pseudomonadota</taxon>
        <taxon>Alphaproteobacteria</taxon>
        <taxon>Hyphomicrobiales</taxon>
        <taxon>Methylobacteriaceae</taxon>
        <taxon>Enterovirga</taxon>
    </lineage>
</organism>
<comment type="caution">
    <text evidence="1">The sequence shown here is derived from an EMBL/GenBank/DDBJ whole genome shotgun (WGS) entry which is preliminary data.</text>
</comment>
<proteinExistence type="predicted"/>
<keyword evidence="2" id="KW-1185">Reference proteome</keyword>
<reference evidence="1 2" key="1">
    <citation type="submission" date="2020-04" db="EMBL/GenBank/DDBJ databases">
        <title>Enterovirga sp. isolate from soil.</title>
        <authorList>
            <person name="Chea S."/>
            <person name="Kim D.-U."/>
        </authorList>
    </citation>
    <scope>NUCLEOTIDE SEQUENCE [LARGE SCALE GENOMIC DNA]</scope>
    <source>
        <strain evidence="1 2">DB1703</strain>
    </source>
</reference>
<dbReference type="Proteomes" id="UP000564885">
    <property type="component" value="Unassembled WGS sequence"/>
</dbReference>
<evidence type="ECO:0000313" key="1">
    <source>
        <dbReference type="EMBL" id="NNM74744.1"/>
    </source>
</evidence>